<evidence type="ECO:0000256" key="1">
    <source>
        <dbReference type="SAM" id="MobiDB-lite"/>
    </source>
</evidence>
<feature type="region of interest" description="Disordered" evidence="1">
    <location>
        <begin position="43"/>
        <end position="87"/>
    </location>
</feature>
<protein>
    <submittedName>
        <fullName evidence="2">Uncharacterized protein</fullName>
    </submittedName>
</protein>
<evidence type="ECO:0000313" key="2">
    <source>
        <dbReference type="EMBL" id="KAJ1121908.1"/>
    </source>
</evidence>
<gene>
    <name evidence="2" type="ORF">NDU88_000416</name>
</gene>
<comment type="caution">
    <text evidence="2">The sequence shown here is derived from an EMBL/GenBank/DDBJ whole genome shotgun (WGS) entry which is preliminary data.</text>
</comment>
<feature type="compositionally biased region" description="Basic and acidic residues" evidence="1">
    <location>
        <begin position="71"/>
        <end position="80"/>
    </location>
</feature>
<proteinExistence type="predicted"/>
<accession>A0AAV7P5M7</accession>
<organism evidence="2 3">
    <name type="scientific">Pleurodeles waltl</name>
    <name type="common">Iberian ribbed newt</name>
    <dbReference type="NCBI Taxonomy" id="8319"/>
    <lineage>
        <taxon>Eukaryota</taxon>
        <taxon>Metazoa</taxon>
        <taxon>Chordata</taxon>
        <taxon>Craniata</taxon>
        <taxon>Vertebrata</taxon>
        <taxon>Euteleostomi</taxon>
        <taxon>Amphibia</taxon>
        <taxon>Batrachia</taxon>
        <taxon>Caudata</taxon>
        <taxon>Salamandroidea</taxon>
        <taxon>Salamandridae</taxon>
        <taxon>Pleurodelinae</taxon>
        <taxon>Pleurodeles</taxon>
    </lineage>
</organism>
<evidence type="ECO:0000313" key="3">
    <source>
        <dbReference type="Proteomes" id="UP001066276"/>
    </source>
</evidence>
<sequence>MRFGRRGLAARVNGHLTERLRVPGWIGASAGVPFSALNLPHGFTDPQEASIPGTAKTRNWEQPSLPFPTPDCKRHDEVRRATPSSAE</sequence>
<reference evidence="2" key="1">
    <citation type="journal article" date="2022" name="bioRxiv">
        <title>Sequencing and chromosome-scale assembly of the giantPleurodeles waltlgenome.</title>
        <authorList>
            <person name="Brown T."/>
            <person name="Elewa A."/>
            <person name="Iarovenko S."/>
            <person name="Subramanian E."/>
            <person name="Araus A.J."/>
            <person name="Petzold A."/>
            <person name="Susuki M."/>
            <person name="Suzuki K.-i.T."/>
            <person name="Hayashi T."/>
            <person name="Toyoda A."/>
            <person name="Oliveira C."/>
            <person name="Osipova E."/>
            <person name="Leigh N.D."/>
            <person name="Simon A."/>
            <person name="Yun M.H."/>
        </authorList>
    </citation>
    <scope>NUCLEOTIDE SEQUENCE</scope>
    <source>
        <strain evidence="2">20211129_DDA</strain>
        <tissue evidence="2">Liver</tissue>
    </source>
</reference>
<name>A0AAV7P5M7_PLEWA</name>
<dbReference type="Proteomes" id="UP001066276">
    <property type="component" value="Chromosome 7"/>
</dbReference>
<dbReference type="AlphaFoldDB" id="A0AAV7P5M7"/>
<keyword evidence="3" id="KW-1185">Reference proteome</keyword>
<dbReference type="EMBL" id="JANPWB010000011">
    <property type="protein sequence ID" value="KAJ1121908.1"/>
    <property type="molecule type" value="Genomic_DNA"/>
</dbReference>